<dbReference type="EMBL" id="MN738999">
    <property type="protein sequence ID" value="QHT34378.1"/>
    <property type="molecule type" value="Genomic_DNA"/>
</dbReference>
<organism evidence="1">
    <name type="scientific">viral metagenome</name>
    <dbReference type="NCBI Taxonomy" id="1070528"/>
    <lineage>
        <taxon>unclassified sequences</taxon>
        <taxon>metagenomes</taxon>
        <taxon>organismal metagenomes</taxon>
    </lineage>
</organism>
<dbReference type="AlphaFoldDB" id="A0A6C0EZ94"/>
<proteinExistence type="predicted"/>
<reference evidence="1" key="1">
    <citation type="journal article" date="2020" name="Nature">
        <title>Giant virus diversity and host interactions through global metagenomics.</title>
        <authorList>
            <person name="Schulz F."/>
            <person name="Roux S."/>
            <person name="Paez-Espino D."/>
            <person name="Jungbluth S."/>
            <person name="Walsh D.A."/>
            <person name="Denef V.J."/>
            <person name="McMahon K.D."/>
            <person name="Konstantinidis K.T."/>
            <person name="Eloe-Fadrosh E.A."/>
            <person name="Kyrpides N.C."/>
            <person name="Woyke T."/>
        </authorList>
    </citation>
    <scope>NUCLEOTIDE SEQUENCE</scope>
    <source>
        <strain evidence="1">GVMAG-M-3300009163-63</strain>
    </source>
</reference>
<accession>A0A6C0EZ94</accession>
<evidence type="ECO:0000313" key="1">
    <source>
        <dbReference type="EMBL" id="QHT34378.1"/>
    </source>
</evidence>
<protein>
    <submittedName>
        <fullName evidence="1">Uncharacterized protein</fullName>
    </submittedName>
</protein>
<name>A0A6C0EZ94_9ZZZZ</name>
<sequence>MQIFINKTNKLLKKSAYVEIDGFVFSVVVGFSDASVGASVEEEENMLFIVPNTPSFPDASLENIFPNMDESFPDASVAVFPDASLEENGDEKLNASLFDENNVLIGVVPFKNDFI</sequence>